<gene>
    <name evidence="2" type="ORF">QM524_09475</name>
</gene>
<reference evidence="2 3" key="1">
    <citation type="submission" date="2023-05" db="EMBL/GenBank/DDBJ databases">
        <title>Novel species of genus Flectobacillus isolated from stream in China.</title>
        <authorList>
            <person name="Lu H."/>
        </authorList>
    </citation>
    <scope>NUCLEOTIDE SEQUENCE [LARGE SCALE GENOMIC DNA]</scope>
    <source>
        <strain evidence="2 3">KCTC 42575</strain>
    </source>
</reference>
<evidence type="ECO:0000313" key="3">
    <source>
        <dbReference type="Proteomes" id="UP001236507"/>
    </source>
</evidence>
<accession>A0ABT6Y8J6</accession>
<proteinExistence type="predicted"/>
<dbReference type="RefSeq" id="WP_283344383.1">
    <property type="nucleotide sequence ID" value="NZ_JASHIF010000008.1"/>
</dbReference>
<evidence type="ECO:0000256" key="1">
    <source>
        <dbReference type="SAM" id="SignalP"/>
    </source>
</evidence>
<dbReference type="Proteomes" id="UP001236507">
    <property type="component" value="Unassembled WGS sequence"/>
</dbReference>
<keyword evidence="3" id="KW-1185">Reference proteome</keyword>
<feature type="signal peptide" evidence="1">
    <location>
        <begin position="1"/>
        <end position="16"/>
    </location>
</feature>
<evidence type="ECO:0000313" key="2">
    <source>
        <dbReference type="EMBL" id="MDI9859438.1"/>
    </source>
</evidence>
<name>A0ABT6Y8J6_9BACT</name>
<organism evidence="2 3">
    <name type="scientific">Flectobacillus roseus</name>
    <dbReference type="NCBI Taxonomy" id="502259"/>
    <lineage>
        <taxon>Bacteria</taxon>
        <taxon>Pseudomonadati</taxon>
        <taxon>Bacteroidota</taxon>
        <taxon>Cytophagia</taxon>
        <taxon>Cytophagales</taxon>
        <taxon>Flectobacillaceae</taxon>
        <taxon>Flectobacillus</taxon>
    </lineage>
</organism>
<dbReference type="PROSITE" id="PS51257">
    <property type="entry name" value="PROKAR_LIPOPROTEIN"/>
    <property type="match status" value="1"/>
</dbReference>
<protein>
    <recommendedName>
        <fullName evidence="4">DUF839 domain-containing protein</fullName>
    </recommendedName>
</protein>
<dbReference type="EMBL" id="JASHIF010000008">
    <property type="protein sequence ID" value="MDI9859438.1"/>
    <property type="molecule type" value="Genomic_DNA"/>
</dbReference>
<feature type="chain" id="PRO_5047334689" description="DUF839 domain-containing protein" evidence="1">
    <location>
        <begin position="17"/>
        <end position="495"/>
    </location>
</feature>
<sequence length="495" mass="53126">MKKLLSISLASSLALAVLTSCQKDENGVPSTPVVIKDYSVNPSLVTTLSGFDAVKINTLISSDDKLTDSPNFVFGAQPDGAGLMKNPSGEGFILINNHEIIRSVSRVYLDKTLKPTKGEYILDGDGGTWRLCSATLATPEIHGFGPMFLTAGESGAESLVHGISPLADISGKKDASRVLPALGKASMENAVPLPKEAFAGKTVIIIGEDDTNGQLIAYVSNTVGDLTNGKLYFLKRTNNDPIETNIAVGQKYDVEFVEIENAKSLTGAQIAALSVTKNAIQFARVEDVDYGKGSASKNRDIYFTATGVSQSDKKTPVAGKTMWGRVYHLALDASNPLKGTLEALVDGVVDPGNSIVNPDNLCVTENYVYIQEDGDSFYADNKHDGRVWQYNIATKALKPMIEMNHRRTDATFNAKYNPISVNTLSSWEYGAMHDISDLVGIPGTFLLNIHPHTWRDMKYSNADGSNSTVAKSITDSSTGSYAEGGQVVILSGVPR</sequence>
<comment type="caution">
    <text evidence="2">The sequence shown here is derived from an EMBL/GenBank/DDBJ whole genome shotgun (WGS) entry which is preliminary data.</text>
</comment>
<evidence type="ECO:0008006" key="4">
    <source>
        <dbReference type="Google" id="ProtNLM"/>
    </source>
</evidence>
<keyword evidence="1" id="KW-0732">Signal</keyword>